<keyword evidence="6" id="KW-1185">Reference proteome</keyword>
<protein>
    <submittedName>
        <fullName evidence="5">Ankyrin repeat family protein</fullName>
    </submittedName>
</protein>
<name>I8U9L8_9BACL</name>
<dbReference type="SUPFAM" id="SSF48403">
    <property type="entry name" value="Ankyrin repeat"/>
    <property type="match status" value="1"/>
</dbReference>
<comment type="caution">
    <text evidence="5">The sequence shown here is derived from an EMBL/GenBank/DDBJ whole genome shotgun (WGS) entry which is preliminary data.</text>
</comment>
<evidence type="ECO:0000256" key="2">
    <source>
        <dbReference type="ARBA" id="ARBA00023043"/>
    </source>
</evidence>
<feature type="repeat" description="ANK" evidence="3">
    <location>
        <begin position="104"/>
        <end position="136"/>
    </location>
</feature>
<organism evidence="5 6">
    <name type="scientific">Fictibacillus macauensis ZFHKF-1</name>
    <dbReference type="NCBI Taxonomy" id="1196324"/>
    <lineage>
        <taxon>Bacteria</taxon>
        <taxon>Bacillati</taxon>
        <taxon>Bacillota</taxon>
        <taxon>Bacilli</taxon>
        <taxon>Bacillales</taxon>
        <taxon>Fictibacillaceae</taxon>
        <taxon>Fictibacillus</taxon>
    </lineage>
</organism>
<dbReference type="GO" id="GO:0045944">
    <property type="term" value="P:positive regulation of transcription by RNA polymerase II"/>
    <property type="evidence" value="ECO:0007669"/>
    <property type="project" value="TreeGrafter"/>
</dbReference>
<proteinExistence type="predicted"/>
<evidence type="ECO:0000256" key="1">
    <source>
        <dbReference type="ARBA" id="ARBA00022737"/>
    </source>
</evidence>
<gene>
    <name evidence="5" type="ORF">A374_19430</name>
</gene>
<dbReference type="Pfam" id="PF05076">
    <property type="entry name" value="SUFU"/>
    <property type="match status" value="1"/>
</dbReference>
<feature type="non-terminal residue" evidence="5">
    <location>
        <position position="294"/>
    </location>
</feature>
<dbReference type="GO" id="GO:0000976">
    <property type="term" value="F:transcription cis-regulatory region binding"/>
    <property type="evidence" value="ECO:0007669"/>
    <property type="project" value="TreeGrafter"/>
</dbReference>
<dbReference type="PANTHER" id="PTHR24193">
    <property type="entry name" value="ANKYRIN REPEAT PROTEIN"/>
    <property type="match status" value="1"/>
</dbReference>
<dbReference type="Pfam" id="PF12796">
    <property type="entry name" value="Ank_2"/>
    <property type="match status" value="2"/>
</dbReference>
<feature type="repeat" description="ANK" evidence="3">
    <location>
        <begin position="72"/>
        <end position="104"/>
    </location>
</feature>
<dbReference type="STRING" id="1196324.A374_19430"/>
<sequence length="294" mass="32681">MDEKSLNKSIRSAIKLGNSDEVKRLLEGNPQSLHAMTAFGTWLHMAARTGQMELVEYLVHQGIDVNTKGDIFDASPLRLAARAGHLEIVKYLIENGATLDVSLAKRNPLFGAIYGGHKEVAELLVEKGIDISIKYTGESIKNMSAYDYAKEFGQTEIADYLKRKMIERGAEVNDPAHENEDEDEDVILAQMAKHFGSVKNSIGEIIPGSKVAVTIHIIPSSEEHPFTTLFTTGMSDESMGYSIEEQAFKYAELLLKLPSDWPVEQGAMDDPAHFWPLTWLRQVAHIPHLYDGGL</sequence>
<feature type="repeat" description="ANK" evidence="3">
    <location>
        <begin position="41"/>
        <end position="70"/>
    </location>
</feature>
<dbReference type="InterPro" id="IPR020941">
    <property type="entry name" value="SUFU-like_domain"/>
</dbReference>
<dbReference type="OrthoDB" id="9802764at2"/>
<dbReference type="AlphaFoldDB" id="I8U9L8"/>
<reference evidence="5 6" key="1">
    <citation type="journal article" date="2012" name="J. Bacteriol.">
        <title>Genome of Bacillus macauensis ZFHKF-1, a Long-Chain-Forming Bacterium.</title>
        <authorList>
            <person name="Cai L."/>
            <person name="Zhang T."/>
        </authorList>
    </citation>
    <scope>NUCLEOTIDE SEQUENCE [LARGE SCALE GENOMIC DNA]</scope>
    <source>
        <strain evidence="5 6">ZFHKF-1</strain>
    </source>
</reference>
<accession>I8U9L8</accession>
<dbReference type="RefSeq" id="WP_007203950.1">
    <property type="nucleotide sequence ID" value="NZ_AKKV01000054.1"/>
</dbReference>
<dbReference type="Proteomes" id="UP000004080">
    <property type="component" value="Unassembled WGS sequence"/>
</dbReference>
<dbReference type="PROSITE" id="PS50297">
    <property type="entry name" value="ANK_REP_REGION"/>
    <property type="match status" value="2"/>
</dbReference>
<evidence type="ECO:0000256" key="3">
    <source>
        <dbReference type="PROSITE-ProRule" id="PRU00023"/>
    </source>
</evidence>
<dbReference type="PROSITE" id="PS50088">
    <property type="entry name" value="ANK_REPEAT"/>
    <property type="match status" value="3"/>
</dbReference>
<evidence type="ECO:0000313" key="5">
    <source>
        <dbReference type="EMBL" id="EIT83645.1"/>
    </source>
</evidence>
<dbReference type="eggNOG" id="COG0666">
    <property type="taxonomic scope" value="Bacteria"/>
</dbReference>
<dbReference type="Gene3D" id="1.25.40.20">
    <property type="entry name" value="Ankyrin repeat-containing domain"/>
    <property type="match status" value="1"/>
</dbReference>
<dbReference type="InterPro" id="IPR036770">
    <property type="entry name" value="Ankyrin_rpt-contain_sf"/>
</dbReference>
<dbReference type="SMART" id="SM00248">
    <property type="entry name" value="ANK"/>
    <property type="match status" value="4"/>
</dbReference>
<keyword evidence="2 3" id="KW-0040">ANK repeat</keyword>
<dbReference type="InterPro" id="IPR002110">
    <property type="entry name" value="Ankyrin_rpt"/>
</dbReference>
<evidence type="ECO:0000313" key="6">
    <source>
        <dbReference type="Proteomes" id="UP000004080"/>
    </source>
</evidence>
<evidence type="ECO:0000259" key="4">
    <source>
        <dbReference type="Pfam" id="PF05076"/>
    </source>
</evidence>
<feature type="domain" description="Suppressor of fused-like" evidence="4">
    <location>
        <begin position="213"/>
        <end position="290"/>
    </location>
</feature>
<keyword evidence="1" id="KW-0677">Repeat</keyword>
<dbReference type="PANTHER" id="PTHR24193:SF121">
    <property type="entry name" value="ADA2A-CONTAINING COMPLEX COMPONENT 3, ISOFORM D"/>
    <property type="match status" value="1"/>
</dbReference>
<dbReference type="InterPro" id="IPR050663">
    <property type="entry name" value="Ankyrin-SOCS_Box"/>
</dbReference>
<dbReference type="EMBL" id="AKKV01000054">
    <property type="protein sequence ID" value="EIT83645.1"/>
    <property type="molecule type" value="Genomic_DNA"/>
</dbReference>